<dbReference type="EMBL" id="JANBUJ010003929">
    <property type="protein sequence ID" value="KAJ2759009.1"/>
    <property type="molecule type" value="Genomic_DNA"/>
</dbReference>
<proteinExistence type="predicted"/>
<accession>A0ACC1JJ84</accession>
<reference evidence="1" key="1">
    <citation type="submission" date="2022-07" db="EMBL/GenBank/DDBJ databases">
        <title>Phylogenomic reconstructions and comparative analyses of Kickxellomycotina fungi.</title>
        <authorList>
            <person name="Reynolds N.K."/>
            <person name="Stajich J.E."/>
            <person name="Barry K."/>
            <person name="Grigoriev I.V."/>
            <person name="Crous P."/>
            <person name="Smith M.E."/>
        </authorList>
    </citation>
    <scope>NUCLEOTIDE SEQUENCE</scope>
    <source>
        <strain evidence="1">CBS 109366</strain>
    </source>
</reference>
<dbReference type="Proteomes" id="UP001140234">
    <property type="component" value="Unassembled WGS sequence"/>
</dbReference>
<organism evidence="1 2">
    <name type="scientific">Coemansia nantahalensis</name>
    <dbReference type="NCBI Taxonomy" id="2789366"/>
    <lineage>
        <taxon>Eukaryota</taxon>
        <taxon>Fungi</taxon>
        <taxon>Fungi incertae sedis</taxon>
        <taxon>Zoopagomycota</taxon>
        <taxon>Kickxellomycotina</taxon>
        <taxon>Kickxellomycetes</taxon>
        <taxon>Kickxellales</taxon>
        <taxon>Kickxellaceae</taxon>
        <taxon>Coemansia</taxon>
    </lineage>
</organism>
<evidence type="ECO:0000313" key="1">
    <source>
        <dbReference type="EMBL" id="KAJ2759009.1"/>
    </source>
</evidence>
<evidence type="ECO:0000313" key="2">
    <source>
        <dbReference type="Proteomes" id="UP001140234"/>
    </source>
</evidence>
<protein>
    <submittedName>
        <fullName evidence="1">Uncharacterized protein</fullName>
    </submittedName>
</protein>
<sequence length="145" mass="15789">MSFQTINLSSISTRYGGLADTLAAHSVQAAKTVAGWWEIPHYSTWDLGNKFACSQSTLVGRRSHDVGDKGVGVATAMPTLHSIQSTLIEEASERVSFTQLDPSETVPRASVSRDFGMELGGDMGRAHRLNTLLNNPALIEQYHRT</sequence>
<comment type="caution">
    <text evidence="1">The sequence shown here is derived from an EMBL/GenBank/DDBJ whole genome shotgun (WGS) entry which is preliminary data.</text>
</comment>
<gene>
    <name evidence="1" type="ORF">IWQ57_006669</name>
</gene>
<name>A0ACC1JJ84_9FUNG</name>
<feature type="non-terminal residue" evidence="1">
    <location>
        <position position="145"/>
    </location>
</feature>
<keyword evidence="2" id="KW-1185">Reference proteome</keyword>